<evidence type="ECO:0000256" key="8">
    <source>
        <dbReference type="ARBA" id="ARBA00023170"/>
    </source>
</evidence>
<evidence type="ECO:0000256" key="3">
    <source>
        <dbReference type="ARBA" id="ARBA00022475"/>
    </source>
</evidence>
<keyword evidence="13" id="KW-1185">Reference proteome</keyword>
<keyword evidence="8 14" id="KW-0675">Receptor</keyword>
<evidence type="ECO:0000256" key="9">
    <source>
        <dbReference type="ARBA" id="ARBA00023180"/>
    </source>
</evidence>
<gene>
    <name evidence="14" type="primary">LOC106819937</name>
</gene>
<dbReference type="Pfam" id="PF00003">
    <property type="entry name" value="7tm_3"/>
    <property type="match status" value="1"/>
</dbReference>
<sequence>MPDLVLFKWFVPIVVATVAYMVVWSVTGDLGQLDTLYTNTGLKYDICVNSWWEHTATIARLLFLLWGVYLCWVVRKAPSSFNESKYISWAIYNTIIVGTFLIIIRLFVAASAGPDVIYIVFLLELQIQVTVTNCLIFVPK</sequence>
<comment type="subcellular location">
    <subcellularLocation>
        <location evidence="1">Cell membrane</location>
        <topology evidence="1">Multi-pass membrane protein</topology>
    </subcellularLocation>
</comment>
<feature type="transmembrane region" description="Helical" evidence="11">
    <location>
        <begin position="116"/>
        <end position="138"/>
    </location>
</feature>
<keyword evidence="5 11" id="KW-1133">Transmembrane helix</keyword>
<keyword evidence="10" id="KW-0807">Transducer</keyword>
<feature type="domain" description="G-protein coupled receptors family 3 profile" evidence="12">
    <location>
        <begin position="62"/>
        <end position="140"/>
    </location>
</feature>
<dbReference type="InterPro" id="IPR017978">
    <property type="entry name" value="GPCR_3_C"/>
</dbReference>
<dbReference type="Proteomes" id="UP000695022">
    <property type="component" value="Unplaced"/>
</dbReference>
<evidence type="ECO:0000256" key="4">
    <source>
        <dbReference type="ARBA" id="ARBA00022692"/>
    </source>
</evidence>
<proteinExistence type="inferred from homology"/>
<keyword evidence="9" id="KW-0325">Glycoprotein</keyword>
<evidence type="ECO:0000256" key="10">
    <source>
        <dbReference type="ARBA" id="ARBA00023224"/>
    </source>
</evidence>
<evidence type="ECO:0000256" key="5">
    <source>
        <dbReference type="ARBA" id="ARBA00022989"/>
    </source>
</evidence>
<keyword evidence="4 11" id="KW-0812">Transmembrane</keyword>
<feature type="transmembrane region" description="Helical" evidence="11">
    <location>
        <begin position="7"/>
        <end position="27"/>
    </location>
</feature>
<evidence type="ECO:0000313" key="14">
    <source>
        <dbReference type="RefSeq" id="XP_014679990.1"/>
    </source>
</evidence>
<reference evidence="14" key="1">
    <citation type="submission" date="2025-08" db="UniProtKB">
        <authorList>
            <consortium name="RefSeq"/>
        </authorList>
    </citation>
    <scope>IDENTIFICATION</scope>
</reference>
<organism evidence="13 14">
    <name type="scientific">Priapulus caudatus</name>
    <name type="common">Priapulid worm</name>
    <dbReference type="NCBI Taxonomy" id="37621"/>
    <lineage>
        <taxon>Eukaryota</taxon>
        <taxon>Metazoa</taxon>
        <taxon>Ecdysozoa</taxon>
        <taxon>Scalidophora</taxon>
        <taxon>Priapulida</taxon>
        <taxon>Priapulimorpha</taxon>
        <taxon>Priapulimorphida</taxon>
        <taxon>Priapulidae</taxon>
        <taxon>Priapulus</taxon>
    </lineage>
</organism>
<keyword evidence="7 11" id="KW-0472">Membrane</keyword>
<accession>A0ABM1F6B9</accession>
<evidence type="ECO:0000256" key="7">
    <source>
        <dbReference type="ARBA" id="ARBA00023136"/>
    </source>
</evidence>
<evidence type="ECO:0000256" key="2">
    <source>
        <dbReference type="ARBA" id="ARBA00007242"/>
    </source>
</evidence>
<evidence type="ECO:0000256" key="1">
    <source>
        <dbReference type="ARBA" id="ARBA00004651"/>
    </source>
</evidence>
<feature type="non-terminal residue" evidence="14">
    <location>
        <position position="140"/>
    </location>
</feature>
<dbReference type="PROSITE" id="PS50259">
    <property type="entry name" value="G_PROTEIN_RECEP_F3_4"/>
    <property type="match status" value="1"/>
</dbReference>
<dbReference type="RefSeq" id="XP_014679990.1">
    <property type="nucleotide sequence ID" value="XM_014824504.1"/>
</dbReference>
<evidence type="ECO:0000259" key="12">
    <source>
        <dbReference type="PROSITE" id="PS50259"/>
    </source>
</evidence>
<evidence type="ECO:0000256" key="11">
    <source>
        <dbReference type="SAM" id="Phobius"/>
    </source>
</evidence>
<dbReference type="InterPro" id="IPR043458">
    <property type="entry name" value="GPR158/179"/>
</dbReference>
<evidence type="ECO:0000313" key="13">
    <source>
        <dbReference type="Proteomes" id="UP000695022"/>
    </source>
</evidence>
<name>A0ABM1F6B9_PRICU</name>
<keyword evidence="6" id="KW-0297">G-protein coupled receptor</keyword>
<dbReference type="GeneID" id="106819937"/>
<dbReference type="PANTHER" id="PTHR32546:SF29">
    <property type="entry name" value="G-PROTEIN COUPLED RECEPTORS FAMILY 3 PROFILE DOMAIN-CONTAINING PROTEIN"/>
    <property type="match status" value="1"/>
</dbReference>
<comment type="similarity">
    <text evidence="2">Belongs to the G-protein coupled receptor 3 family.</text>
</comment>
<protein>
    <submittedName>
        <fullName evidence="14">Probable G-protein coupled receptor CG31760</fullName>
    </submittedName>
</protein>
<feature type="transmembrane region" description="Helical" evidence="11">
    <location>
        <begin position="86"/>
        <end position="110"/>
    </location>
</feature>
<keyword evidence="3" id="KW-1003">Cell membrane</keyword>
<dbReference type="PANTHER" id="PTHR32546">
    <property type="entry name" value="G-PROTEIN COUPLED RECEPTOR 158-RELATED"/>
    <property type="match status" value="1"/>
</dbReference>
<feature type="transmembrane region" description="Helical" evidence="11">
    <location>
        <begin position="58"/>
        <end position="74"/>
    </location>
</feature>
<evidence type="ECO:0000256" key="6">
    <source>
        <dbReference type="ARBA" id="ARBA00023040"/>
    </source>
</evidence>